<comment type="caution">
    <text evidence="1">The sequence shown here is derived from an EMBL/GenBank/DDBJ whole genome shotgun (WGS) entry which is preliminary data.</text>
</comment>
<proteinExistence type="predicted"/>
<organism evidence="1 2">
    <name type="scientific">Diphasiastrum complanatum</name>
    <name type="common">Issler's clubmoss</name>
    <name type="synonym">Lycopodium complanatum</name>
    <dbReference type="NCBI Taxonomy" id="34168"/>
    <lineage>
        <taxon>Eukaryota</taxon>
        <taxon>Viridiplantae</taxon>
        <taxon>Streptophyta</taxon>
        <taxon>Embryophyta</taxon>
        <taxon>Tracheophyta</taxon>
        <taxon>Lycopodiopsida</taxon>
        <taxon>Lycopodiales</taxon>
        <taxon>Lycopodiaceae</taxon>
        <taxon>Lycopodioideae</taxon>
        <taxon>Diphasiastrum</taxon>
    </lineage>
</organism>
<name>A0ACC2AQ25_DIPCM</name>
<sequence>MRMGPSLFNEGGIEDIADPRLTTYNIEAMWKVAKIAISSVELPGIDRPNMSDIVIVLKEAIAIENNNSHKSLSGTNSWQSFHGSKKKRYYSCPDIQNSCFKPATTSFRISHSFSLEGR</sequence>
<reference evidence="2" key="1">
    <citation type="journal article" date="2024" name="Proc. Natl. Acad. Sci. U.S.A.">
        <title>Extraordinary preservation of gene collinearity over three hundred million years revealed in homosporous lycophytes.</title>
        <authorList>
            <person name="Li C."/>
            <person name="Wickell D."/>
            <person name="Kuo L.Y."/>
            <person name="Chen X."/>
            <person name="Nie B."/>
            <person name="Liao X."/>
            <person name="Peng D."/>
            <person name="Ji J."/>
            <person name="Jenkins J."/>
            <person name="Williams M."/>
            <person name="Shu S."/>
            <person name="Plott C."/>
            <person name="Barry K."/>
            <person name="Rajasekar S."/>
            <person name="Grimwood J."/>
            <person name="Han X."/>
            <person name="Sun S."/>
            <person name="Hou Z."/>
            <person name="He W."/>
            <person name="Dai G."/>
            <person name="Sun C."/>
            <person name="Schmutz J."/>
            <person name="Leebens-Mack J.H."/>
            <person name="Li F.W."/>
            <person name="Wang L."/>
        </authorList>
    </citation>
    <scope>NUCLEOTIDE SEQUENCE [LARGE SCALE GENOMIC DNA]</scope>
    <source>
        <strain evidence="2">cv. PW_Plant_1</strain>
    </source>
</reference>
<evidence type="ECO:0000313" key="1">
    <source>
        <dbReference type="EMBL" id="KAJ7519634.1"/>
    </source>
</evidence>
<evidence type="ECO:0000313" key="2">
    <source>
        <dbReference type="Proteomes" id="UP001162992"/>
    </source>
</evidence>
<protein>
    <submittedName>
        <fullName evidence="1">Uncharacterized protein</fullName>
    </submittedName>
</protein>
<keyword evidence="2" id="KW-1185">Reference proteome</keyword>
<accession>A0ACC2AQ25</accession>
<dbReference type="Proteomes" id="UP001162992">
    <property type="component" value="Chromosome 20"/>
</dbReference>
<gene>
    <name evidence="1" type="ORF">O6H91_20G047600</name>
</gene>
<dbReference type="EMBL" id="CM055111">
    <property type="protein sequence ID" value="KAJ7519634.1"/>
    <property type="molecule type" value="Genomic_DNA"/>
</dbReference>